<dbReference type="SUPFAM" id="SSF51556">
    <property type="entry name" value="Metallo-dependent hydrolases"/>
    <property type="match status" value="1"/>
</dbReference>
<dbReference type="AlphaFoldDB" id="A0A1F6V199"/>
<evidence type="ECO:0000313" key="3">
    <source>
        <dbReference type="Proteomes" id="UP000178985"/>
    </source>
</evidence>
<evidence type="ECO:0008006" key="4">
    <source>
        <dbReference type="Google" id="ProtNLM"/>
    </source>
</evidence>
<dbReference type="PANTHER" id="PTHR46124:SF2">
    <property type="entry name" value="D-AMINOACYL-TRNA DEACYLASE"/>
    <property type="match status" value="1"/>
</dbReference>
<sequence length="298" mass="33014">MPKYIDIHAHVNFSAFDEDRDAVIKRALQAETWVINVGTQLDTAKRAVAMTEQYPEGVYAIIGLHPIHTGKSYHDKKELGEEGGEFTSRGEVFDKDAYRELLKNPKVVGIGECGLDYYRCDEESIDKQKKAFIAQIELANEFGKPLMLHIRNPSTGSGQVTPQRDAYADALEILKQYAKVHPASGGARGDVHFFAGGLEDAKAFLDFGFTLSFTGAITYPSKKDGSGVDYASIIREIPLEMILTETDAPYVAPVPYRGKRNEPVYVSEVVKKIAEIKSLPEPEVAETIIQNAKRVFGI</sequence>
<feature type="binding site" evidence="1">
    <location>
        <position position="149"/>
    </location>
    <ligand>
        <name>a divalent metal cation</name>
        <dbReference type="ChEBI" id="CHEBI:60240"/>
        <label>2</label>
    </ligand>
</feature>
<keyword evidence="1" id="KW-0479">Metal-binding</keyword>
<feature type="binding site" evidence="1">
    <location>
        <position position="8"/>
    </location>
    <ligand>
        <name>a divalent metal cation</name>
        <dbReference type="ChEBI" id="CHEBI:60240"/>
        <label>1</label>
    </ligand>
</feature>
<dbReference type="Proteomes" id="UP000178985">
    <property type="component" value="Unassembled WGS sequence"/>
</dbReference>
<comment type="caution">
    <text evidence="2">The sequence shown here is derived from an EMBL/GenBank/DDBJ whole genome shotgun (WGS) entry which is preliminary data.</text>
</comment>
<dbReference type="GO" id="GO:0016788">
    <property type="term" value="F:hydrolase activity, acting on ester bonds"/>
    <property type="evidence" value="ECO:0007669"/>
    <property type="project" value="InterPro"/>
</dbReference>
<accession>A0A1F6V199</accession>
<dbReference type="GO" id="GO:0046872">
    <property type="term" value="F:metal ion binding"/>
    <property type="evidence" value="ECO:0007669"/>
    <property type="project" value="UniProtKB-KW"/>
</dbReference>
<dbReference type="PANTHER" id="PTHR46124">
    <property type="entry name" value="D-AMINOACYL-TRNA DEACYLASE"/>
    <property type="match status" value="1"/>
</dbReference>
<name>A0A1F6V199_9BACT</name>
<dbReference type="InterPro" id="IPR032466">
    <property type="entry name" value="Metal_Hydrolase"/>
</dbReference>
<dbReference type="EMBL" id="MFTO01000020">
    <property type="protein sequence ID" value="OGI63415.1"/>
    <property type="molecule type" value="Genomic_DNA"/>
</dbReference>
<dbReference type="InterPro" id="IPR001130">
    <property type="entry name" value="TatD-like"/>
</dbReference>
<dbReference type="PIRSF" id="PIRSF005902">
    <property type="entry name" value="DNase_TatD"/>
    <property type="match status" value="1"/>
</dbReference>
<evidence type="ECO:0000256" key="1">
    <source>
        <dbReference type="PIRSR" id="PIRSR005902-1"/>
    </source>
</evidence>
<feature type="binding site" evidence="1">
    <location>
        <position position="112"/>
    </location>
    <ligand>
        <name>a divalent metal cation</name>
        <dbReference type="ChEBI" id="CHEBI:60240"/>
        <label>1</label>
    </ligand>
</feature>
<feature type="binding site" evidence="1">
    <location>
        <position position="247"/>
    </location>
    <ligand>
        <name>a divalent metal cation</name>
        <dbReference type="ChEBI" id="CHEBI:60240"/>
        <label>1</label>
    </ligand>
</feature>
<protein>
    <recommendedName>
        <fullName evidence="4">Hydrolase TatD</fullName>
    </recommendedName>
</protein>
<dbReference type="Pfam" id="PF01026">
    <property type="entry name" value="TatD_DNase"/>
    <property type="match status" value="1"/>
</dbReference>
<proteinExistence type="predicted"/>
<dbReference type="Gene3D" id="3.20.20.140">
    <property type="entry name" value="Metal-dependent hydrolases"/>
    <property type="match status" value="1"/>
</dbReference>
<reference evidence="2 3" key="1">
    <citation type="journal article" date="2016" name="Nat. Commun.">
        <title>Thousands of microbial genomes shed light on interconnected biogeochemical processes in an aquifer system.</title>
        <authorList>
            <person name="Anantharaman K."/>
            <person name="Brown C.T."/>
            <person name="Hug L.A."/>
            <person name="Sharon I."/>
            <person name="Castelle C.J."/>
            <person name="Probst A.J."/>
            <person name="Thomas B.C."/>
            <person name="Singh A."/>
            <person name="Wilkins M.J."/>
            <person name="Karaoz U."/>
            <person name="Brodie E.L."/>
            <person name="Williams K.H."/>
            <person name="Hubbard S.S."/>
            <person name="Banfield J.F."/>
        </authorList>
    </citation>
    <scope>NUCLEOTIDE SEQUENCE [LARGE SCALE GENOMIC DNA]</scope>
</reference>
<feature type="binding site" evidence="1">
    <location>
        <position position="192"/>
    </location>
    <ligand>
        <name>a divalent metal cation</name>
        <dbReference type="ChEBI" id="CHEBI:60240"/>
        <label>2</label>
    </ligand>
</feature>
<evidence type="ECO:0000313" key="2">
    <source>
        <dbReference type="EMBL" id="OGI63415.1"/>
    </source>
</evidence>
<dbReference type="CDD" id="cd01310">
    <property type="entry name" value="TatD_DNAse"/>
    <property type="match status" value="1"/>
</dbReference>
<gene>
    <name evidence="2" type="ORF">A2733_01795</name>
</gene>
<feature type="binding site" evidence="1">
    <location>
        <position position="10"/>
    </location>
    <ligand>
        <name>a divalent metal cation</name>
        <dbReference type="ChEBI" id="CHEBI:60240"/>
        <label>1</label>
    </ligand>
</feature>
<organism evidence="2 3">
    <name type="scientific">Candidatus Nomurabacteria bacterium RIFCSPHIGHO2_01_FULL_40_20</name>
    <dbReference type="NCBI Taxonomy" id="1801738"/>
    <lineage>
        <taxon>Bacteria</taxon>
        <taxon>Candidatus Nomuraibacteriota</taxon>
    </lineage>
</organism>